<feature type="transmembrane region" description="Helical" evidence="8">
    <location>
        <begin position="167"/>
        <end position="188"/>
    </location>
</feature>
<evidence type="ECO:0000256" key="5">
    <source>
        <dbReference type="ARBA" id="ARBA00022982"/>
    </source>
</evidence>
<evidence type="ECO:0000256" key="2">
    <source>
        <dbReference type="ARBA" id="ARBA00022485"/>
    </source>
</evidence>
<dbReference type="NCBIfam" id="TIGR02163">
    <property type="entry name" value="napH"/>
    <property type="match status" value="1"/>
</dbReference>
<dbReference type="SUPFAM" id="SSF54862">
    <property type="entry name" value="4Fe-4S ferredoxins"/>
    <property type="match status" value="1"/>
</dbReference>
<keyword evidence="2" id="KW-0004">4Fe-4S</keyword>
<evidence type="ECO:0000313" key="10">
    <source>
        <dbReference type="EMBL" id="MET7013318.1"/>
    </source>
</evidence>
<reference evidence="10 11" key="1">
    <citation type="submission" date="2024-07" db="EMBL/GenBank/DDBJ databases">
        <title>Uliginosibacterium flavum JJ3220;KACC:17644.</title>
        <authorList>
            <person name="Kim M.K."/>
        </authorList>
    </citation>
    <scope>NUCLEOTIDE SEQUENCE [LARGE SCALE GENOMIC DNA]</scope>
    <source>
        <strain evidence="10 11">KACC:17644</strain>
    </source>
</reference>
<keyword evidence="4" id="KW-0677">Repeat</keyword>
<feature type="transmembrane region" description="Helical" evidence="8">
    <location>
        <begin position="31"/>
        <end position="48"/>
    </location>
</feature>
<evidence type="ECO:0000256" key="3">
    <source>
        <dbReference type="ARBA" id="ARBA00022723"/>
    </source>
</evidence>
<keyword evidence="8" id="KW-0812">Transmembrane</keyword>
<dbReference type="Gene3D" id="3.30.70.20">
    <property type="match status" value="1"/>
</dbReference>
<keyword evidence="1" id="KW-0813">Transport</keyword>
<dbReference type="Proteomes" id="UP001549691">
    <property type="component" value="Unassembled WGS sequence"/>
</dbReference>
<feature type="transmembrane region" description="Helical" evidence="8">
    <location>
        <begin position="83"/>
        <end position="103"/>
    </location>
</feature>
<dbReference type="RefSeq" id="WP_354599781.1">
    <property type="nucleotide sequence ID" value="NZ_JBEWZI010000003.1"/>
</dbReference>
<feature type="domain" description="4Fe-4S ferredoxin-type" evidence="9">
    <location>
        <begin position="250"/>
        <end position="279"/>
    </location>
</feature>
<dbReference type="InterPro" id="IPR011886">
    <property type="entry name" value="NapH_MauN"/>
</dbReference>
<keyword evidence="8" id="KW-1133">Transmembrane helix</keyword>
<keyword evidence="3" id="KW-0479">Metal-binding</keyword>
<evidence type="ECO:0000256" key="6">
    <source>
        <dbReference type="ARBA" id="ARBA00023004"/>
    </source>
</evidence>
<evidence type="ECO:0000259" key="9">
    <source>
        <dbReference type="PROSITE" id="PS51379"/>
    </source>
</evidence>
<dbReference type="Pfam" id="PF13237">
    <property type="entry name" value="Fer4_10"/>
    <property type="match status" value="1"/>
</dbReference>
<dbReference type="NCBIfam" id="NF007013">
    <property type="entry name" value="PRK09477.1"/>
    <property type="match status" value="1"/>
</dbReference>
<protein>
    <submittedName>
        <fullName evidence="10">Quinol dehydrogenase ferredoxin subunit NapH</fullName>
    </submittedName>
</protein>
<dbReference type="PANTHER" id="PTHR30176:SF3">
    <property type="entry name" value="FERREDOXIN-TYPE PROTEIN NAPH"/>
    <property type="match status" value="1"/>
</dbReference>
<accession>A0ABV2TJF2</accession>
<evidence type="ECO:0000256" key="4">
    <source>
        <dbReference type="ARBA" id="ARBA00022737"/>
    </source>
</evidence>
<keyword evidence="8" id="KW-0472">Membrane</keyword>
<keyword evidence="11" id="KW-1185">Reference proteome</keyword>
<evidence type="ECO:0000256" key="1">
    <source>
        <dbReference type="ARBA" id="ARBA00022448"/>
    </source>
</evidence>
<keyword evidence="6" id="KW-0408">Iron</keyword>
<proteinExistence type="predicted"/>
<dbReference type="PROSITE" id="PS51379">
    <property type="entry name" value="4FE4S_FER_2"/>
    <property type="match status" value="2"/>
</dbReference>
<sequence>MSAQAPGRDAIVAKGWLRAHKWLLLRRMTQLLVMGVFLIGPWFGWWLVKGNLSSSKTLEVLPLTDPFMLLQLLAARHWPEMEALIGAAIVLGFYLLVGGRVFCSWVCPMNVVTDAASWLRRRLGLKGGRAPHESTRRWLLAAILVATALIGSLVWEWVNPVSMLQRGLVFGFGAAWGVVLVVFAYDVLVASRGWCGHLCPMGVFYGVLGKVAVWRVSAPQRSECNDCMDCFAVCPEPQVIRPALKAVGQSHPLILDSACTNCGRCVDVCSQNVFRLTSRFNRSEK</sequence>
<dbReference type="PANTHER" id="PTHR30176">
    <property type="entry name" value="FERREDOXIN-TYPE PROTEIN NAPH"/>
    <property type="match status" value="1"/>
</dbReference>
<dbReference type="EMBL" id="JBEWZI010000003">
    <property type="protein sequence ID" value="MET7013318.1"/>
    <property type="molecule type" value="Genomic_DNA"/>
</dbReference>
<evidence type="ECO:0000313" key="11">
    <source>
        <dbReference type="Proteomes" id="UP001549691"/>
    </source>
</evidence>
<feature type="domain" description="4Fe-4S ferredoxin-type" evidence="9">
    <location>
        <begin position="214"/>
        <end position="245"/>
    </location>
</feature>
<gene>
    <name evidence="10" type="primary">napH</name>
    <name evidence="10" type="ORF">ABXR19_03890</name>
</gene>
<dbReference type="Pfam" id="PF12801">
    <property type="entry name" value="Fer4_5"/>
    <property type="match status" value="2"/>
</dbReference>
<comment type="caution">
    <text evidence="10">The sequence shown here is derived from an EMBL/GenBank/DDBJ whole genome shotgun (WGS) entry which is preliminary data.</text>
</comment>
<evidence type="ECO:0000256" key="7">
    <source>
        <dbReference type="ARBA" id="ARBA00023014"/>
    </source>
</evidence>
<keyword evidence="7" id="KW-0411">Iron-sulfur</keyword>
<feature type="transmembrane region" description="Helical" evidence="8">
    <location>
        <begin position="138"/>
        <end position="155"/>
    </location>
</feature>
<name>A0ABV2TJF2_9RHOO</name>
<dbReference type="InterPro" id="IPR017900">
    <property type="entry name" value="4Fe4S_Fe_S_CS"/>
</dbReference>
<evidence type="ECO:0000256" key="8">
    <source>
        <dbReference type="SAM" id="Phobius"/>
    </source>
</evidence>
<dbReference type="PROSITE" id="PS00198">
    <property type="entry name" value="4FE4S_FER_1"/>
    <property type="match status" value="1"/>
</dbReference>
<keyword evidence="5" id="KW-0249">Electron transport</keyword>
<dbReference type="InterPro" id="IPR017896">
    <property type="entry name" value="4Fe4S_Fe-S-bd"/>
</dbReference>
<organism evidence="10 11">
    <name type="scientific">Uliginosibacterium flavum</name>
    <dbReference type="NCBI Taxonomy" id="1396831"/>
    <lineage>
        <taxon>Bacteria</taxon>
        <taxon>Pseudomonadati</taxon>
        <taxon>Pseudomonadota</taxon>
        <taxon>Betaproteobacteria</taxon>
        <taxon>Rhodocyclales</taxon>
        <taxon>Zoogloeaceae</taxon>
        <taxon>Uliginosibacterium</taxon>
    </lineage>
</organism>
<dbReference type="InterPro" id="IPR051684">
    <property type="entry name" value="Electron_Trans/Redox"/>
</dbReference>